<gene>
    <name evidence="1" type="ORF">QPM17_21970</name>
</gene>
<organism evidence="1 2">
    <name type="scientific">Marinobacter azerbaijanicus</name>
    <dbReference type="NCBI Taxonomy" id="3050455"/>
    <lineage>
        <taxon>Bacteria</taxon>
        <taxon>Pseudomonadati</taxon>
        <taxon>Pseudomonadota</taxon>
        <taxon>Gammaproteobacteria</taxon>
        <taxon>Pseudomonadales</taxon>
        <taxon>Marinobacteraceae</taxon>
        <taxon>Marinobacter</taxon>
    </lineage>
</organism>
<evidence type="ECO:0000313" key="2">
    <source>
        <dbReference type="Proteomes" id="UP001227964"/>
    </source>
</evidence>
<sequence>MSMTKRELYELKRREASAAGRKMREWQLQCPYLKRQVELEEAGQGDLDLDQDPE</sequence>
<protein>
    <submittedName>
        <fullName evidence="1">Uncharacterized protein</fullName>
    </submittedName>
</protein>
<comment type="caution">
    <text evidence="1">The sequence shown here is derived from an EMBL/GenBank/DDBJ whole genome shotgun (WGS) entry which is preliminary data.</text>
</comment>
<dbReference type="EMBL" id="JASSVS010000019">
    <property type="protein sequence ID" value="MDL0433812.1"/>
    <property type="molecule type" value="Genomic_DNA"/>
</dbReference>
<evidence type="ECO:0000313" key="1">
    <source>
        <dbReference type="EMBL" id="MDL0433812.1"/>
    </source>
</evidence>
<dbReference type="Proteomes" id="UP001227964">
    <property type="component" value="Unassembled WGS sequence"/>
</dbReference>
<proteinExistence type="predicted"/>
<dbReference type="RefSeq" id="WP_285393852.1">
    <property type="nucleotide sequence ID" value="NZ_JASSVS010000019.1"/>
</dbReference>
<keyword evidence="2" id="KW-1185">Reference proteome</keyword>
<accession>A0ABT7IJ77</accession>
<name>A0ABT7IJ77_9GAMM</name>
<reference evidence="1 2" key="1">
    <citation type="submission" date="2023-06" db="EMBL/GenBank/DDBJ databases">
        <title>Marinobacter azerbaijanicus a moderately halophilic, isolated from Urmia Lake in Azerbaijan region of Iran.</title>
        <authorList>
            <person name="Sanchez-Porro C."/>
            <person name="Aghdam E.M."/>
            <person name="Saheb S.M."/>
            <person name="Tarhriz V."/>
            <person name="Kazemi E."/>
            <person name="Ammozegar M.A."/>
            <person name="Ventosa A."/>
            <person name="Hejazi M.S."/>
        </authorList>
    </citation>
    <scope>NUCLEOTIDE SEQUENCE [LARGE SCALE GENOMIC DNA]</scope>
    <source>
        <strain evidence="1 2">TBZ242</strain>
    </source>
</reference>